<comment type="caution">
    <text evidence="2">The sequence shown here is derived from an EMBL/GenBank/DDBJ whole genome shotgun (WGS) entry which is preliminary data.</text>
</comment>
<dbReference type="InterPro" id="IPR013785">
    <property type="entry name" value="Aldolase_TIM"/>
</dbReference>
<dbReference type="Proteomes" id="UP000287168">
    <property type="component" value="Unassembled WGS sequence"/>
</dbReference>
<dbReference type="CDD" id="cd02932">
    <property type="entry name" value="OYE_YqiM_FMN"/>
    <property type="match status" value="1"/>
</dbReference>
<dbReference type="AlphaFoldDB" id="A0A451GHK5"/>
<dbReference type="RefSeq" id="WP_128490534.1">
    <property type="nucleotide sequence ID" value="NZ_JBHLXB010000028.1"/>
</dbReference>
<accession>A0A451GHK5</accession>
<feature type="domain" description="NADH:flavin oxidoreductase/NADH oxidase N-terminal" evidence="1">
    <location>
        <begin position="4"/>
        <end position="347"/>
    </location>
</feature>
<dbReference type="EMBL" id="SBLC01000037">
    <property type="protein sequence ID" value="RWY38437.1"/>
    <property type="molecule type" value="Genomic_DNA"/>
</dbReference>
<name>A0A451GHK5_9RHOB</name>
<protein>
    <submittedName>
        <fullName evidence="2">NADH:flavin oxidoreductase/NADH oxidase</fullName>
    </submittedName>
</protein>
<dbReference type="GO" id="GO:0003959">
    <property type="term" value="F:NADPH dehydrogenase activity"/>
    <property type="evidence" value="ECO:0007669"/>
    <property type="project" value="InterPro"/>
</dbReference>
<reference evidence="2 3" key="1">
    <citation type="journal article" date="2015" name="Int. J. Syst. Evol. Microbiol.">
        <title>Gemmobacter intermedius sp. nov., isolated from a white stork (Ciconia ciconia).</title>
        <authorList>
            <person name="Kampfer P."/>
            <person name="Jerzak L."/>
            <person name="Wilharm G."/>
            <person name="Golke J."/>
            <person name="Busse H.J."/>
            <person name="Glaeser S.P."/>
        </authorList>
    </citation>
    <scope>NUCLEOTIDE SEQUENCE [LARGE SCALE GENOMIC DNA]</scope>
    <source>
        <strain evidence="2 3">119/4</strain>
    </source>
</reference>
<sequence>MSALFSPLTLRGLTLKNRLVISPMCQYMARDGLAGDWHLVQYGRLAVGGAGLVFVEATMVSEEGRATMGDLGIWSDDQVPGLKRIVDFVQAQGAAVALQLGHAGPKGSAQRPWHGMGPLTEGDLEARGEAPWPMIGPTADPAGPGFATPKAMTEADIAALRAAYIAAAGRALAAGFDVLELHAAHGYLLHRFLSPLTNTRSDAWGGDLAGRMRLVLEIARDLREAWPADKPLFVRISADDYAEGGWTGADSVTLARALKDCGVDVVDCSSGGIAGSATNGRLPRGPGFQVPYAEAVRKEAGLASMAVGLILTPEQAEAIIAEGRADLVAIGREALVNPNWPLMAREKLCGGAADFSEWPAPHGWWLDKRAAILQSLGL</sequence>
<proteinExistence type="predicted"/>
<dbReference type="PANTHER" id="PTHR43303:SF3">
    <property type="entry name" value="BLR3436 PROTEIN"/>
    <property type="match status" value="1"/>
</dbReference>
<evidence type="ECO:0000259" key="1">
    <source>
        <dbReference type="Pfam" id="PF00724"/>
    </source>
</evidence>
<organism evidence="2 3">
    <name type="scientific">Falsigemmobacter intermedius</name>
    <dbReference type="NCBI Taxonomy" id="1553448"/>
    <lineage>
        <taxon>Bacteria</taxon>
        <taxon>Pseudomonadati</taxon>
        <taxon>Pseudomonadota</taxon>
        <taxon>Alphaproteobacteria</taxon>
        <taxon>Rhodobacterales</taxon>
        <taxon>Paracoccaceae</taxon>
        <taxon>Falsigemmobacter</taxon>
    </lineage>
</organism>
<dbReference type="GO" id="GO:0010181">
    <property type="term" value="F:FMN binding"/>
    <property type="evidence" value="ECO:0007669"/>
    <property type="project" value="InterPro"/>
</dbReference>
<dbReference type="InterPro" id="IPR001155">
    <property type="entry name" value="OxRdtase_FMN_N"/>
</dbReference>
<keyword evidence="3" id="KW-1185">Reference proteome</keyword>
<evidence type="ECO:0000313" key="2">
    <source>
        <dbReference type="EMBL" id="RWY38437.1"/>
    </source>
</evidence>
<dbReference type="Gene3D" id="3.20.20.70">
    <property type="entry name" value="Aldolase class I"/>
    <property type="match status" value="1"/>
</dbReference>
<dbReference type="GO" id="GO:0050661">
    <property type="term" value="F:NADP binding"/>
    <property type="evidence" value="ECO:0007669"/>
    <property type="project" value="InterPro"/>
</dbReference>
<dbReference type="SUPFAM" id="SSF51395">
    <property type="entry name" value="FMN-linked oxidoreductases"/>
    <property type="match status" value="1"/>
</dbReference>
<evidence type="ECO:0000313" key="3">
    <source>
        <dbReference type="Proteomes" id="UP000287168"/>
    </source>
</evidence>
<dbReference type="InterPro" id="IPR044152">
    <property type="entry name" value="YqjM-like"/>
</dbReference>
<dbReference type="PANTHER" id="PTHR43303">
    <property type="entry name" value="NADPH DEHYDROGENASE C23G7.10C-RELATED"/>
    <property type="match status" value="1"/>
</dbReference>
<dbReference type="Pfam" id="PF00724">
    <property type="entry name" value="Oxidored_FMN"/>
    <property type="match status" value="1"/>
</dbReference>
<dbReference type="OrthoDB" id="9784632at2"/>
<gene>
    <name evidence="2" type="ORF">EP867_16310</name>
</gene>